<evidence type="ECO:0000256" key="1">
    <source>
        <dbReference type="SAM" id="MobiDB-lite"/>
    </source>
</evidence>
<dbReference type="Gene3D" id="3.60.10.10">
    <property type="entry name" value="Endonuclease/exonuclease/phosphatase"/>
    <property type="match status" value="1"/>
</dbReference>
<dbReference type="InterPro" id="IPR000477">
    <property type="entry name" value="RT_dom"/>
</dbReference>
<comment type="caution">
    <text evidence="3">The sequence shown here is derived from an EMBL/GenBank/DDBJ whole genome shotgun (WGS) entry which is preliminary data.</text>
</comment>
<keyword evidence="4" id="KW-1185">Reference proteome</keyword>
<proteinExistence type="predicted"/>
<organism evidence="3 4">
    <name type="scientific">Symbiodinium natans</name>
    <dbReference type="NCBI Taxonomy" id="878477"/>
    <lineage>
        <taxon>Eukaryota</taxon>
        <taxon>Sar</taxon>
        <taxon>Alveolata</taxon>
        <taxon>Dinophyceae</taxon>
        <taxon>Suessiales</taxon>
        <taxon>Symbiodiniaceae</taxon>
        <taxon>Symbiodinium</taxon>
    </lineage>
</organism>
<feature type="region of interest" description="Disordered" evidence="1">
    <location>
        <begin position="948"/>
        <end position="996"/>
    </location>
</feature>
<name>A0A812TZR7_9DINO</name>
<reference evidence="3" key="1">
    <citation type="submission" date="2021-02" db="EMBL/GenBank/DDBJ databases">
        <authorList>
            <person name="Dougan E. K."/>
            <person name="Rhodes N."/>
            <person name="Thang M."/>
            <person name="Chan C."/>
        </authorList>
    </citation>
    <scope>NUCLEOTIDE SEQUENCE</scope>
</reference>
<dbReference type="SUPFAM" id="SSF56219">
    <property type="entry name" value="DNase I-like"/>
    <property type="match status" value="1"/>
</dbReference>
<sequence>MATSEGDQLEFVLLQEIPQPKGGTPSTASTTASTKGPRPLDKSVPGLGEEHCLAQKLYKTISSSKPGRRLIGEAQVYYFDNEMSMDRTPSRPMEGAAELLRNWMVSMTPLRGLHRIICGGDFNETLVMGDGDGVFGGTTARGELVASFLQELGLRAAEENWTEPTYHPYNRAMQSRRLDYIFVKGVIVVAAGVATGSRHEISSDHDAVELQLVQLPHNADHRPRRLRTGVPVQPDKAKELLRKRQPPRVGEGFLLGAVAELSQRLIAPKSSKRFQESQHLIRLRHAAQQARGGAARTLWKEVHSVRKSEKRKWLKHLTFWATRGDWGAWKKLFGMGPRTLWEPALIQRYVDWPTSMTEHMEAIFFRDSQAENEEARDETRLQLAMLPGEYHAFSMEEVHSVMAKWKSGRAAGPDGITYEALRIILKDDAWGAFVLEELNEFLKLGFTTSDLYSTSTFMLAKKREPREWGDLRPITLSSALLKLLSQLTLKRVTHLLGTANDLQWAAPSKQPLELALGLGRMLRLCREWKQEAFLVKIDVRKAFDSVKLPRLLRLIRRKLAGRPKEGRLLTEMVCHLGINVEFLDQHIPIRQSNGVKQGAPESPVLFAALIAELADEVATEFGMALPHEEPGWELPFNLAAFADDMYLWHFCLRRLQELLTMVENKAAENGLQFQGDKTSVLTSVEDDARTLTIGGKQVKFLPPGSLVRVLGTQQGFKRGAADVAAEVNAKMRQVFWAHKAVFAGRMPLTCKWEAFHAVVRGSGLWQAAALPPSRNLLAALNTQQLRFVRVMAGLRRKQGEPFVDYEMRSLRVSRARLHLHGQERYSTYVLRQAWRLFGHVARQNSRAKQLLRWRGPVWWKLEQRKRGGHRHPGRYNAGMEIQNDFNTFLGVDDWMDVAQDRQRWKSLEVPWVKSQDLPWCTHAQAALEAEAGEQDDVRLAAQLRIQNLMPNRKKRQRKKSGAKATKRRVKQRPAAAQPAQLMLPYEGPLGQPKGGL</sequence>
<evidence type="ECO:0000313" key="3">
    <source>
        <dbReference type="EMBL" id="CAE7549785.1"/>
    </source>
</evidence>
<evidence type="ECO:0000313" key="4">
    <source>
        <dbReference type="Proteomes" id="UP000604046"/>
    </source>
</evidence>
<feature type="compositionally biased region" description="Low complexity" evidence="1">
    <location>
        <begin position="20"/>
        <end position="37"/>
    </location>
</feature>
<dbReference type="PROSITE" id="PS50878">
    <property type="entry name" value="RT_POL"/>
    <property type="match status" value="1"/>
</dbReference>
<accession>A0A812TZR7</accession>
<dbReference type="Pfam" id="PF00078">
    <property type="entry name" value="RVT_1"/>
    <property type="match status" value="1"/>
</dbReference>
<protein>
    <submittedName>
        <fullName evidence="3">Jockey\pol protein</fullName>
    </submittedName>
</protein>
<dbReference type="OrthoDB" id="8193815at2759"/>
<dbReference type="InterPro" id="IPR036691">
    <property type="entry name" value="Endo/exonu/phosph_ase_sf"/>
</dbReference>
<dbReference type="EMBL" id="CAJNDS010002629">
    <property type="protein sequence ID" value="CAE7549785.1"/>
    <property type="molecule type" value="Genomic_DNA"/>
</dbReference>
<dbReference type="PANTHER" id="PTHR19446">
    <property type="entry name" value="REVERSE TRANSCRIPTASES"/>
    <property type="match status" value="1"/>
</dbReference>
<dbReference type="AlphaFoldDB" id="A0A812TZR7"/>
<evidence type="ECO:0000259" key="2">
    <source>
        <dbReference type="PROSITE" id="PS50878"/>
    </source>
</evidence>
<feature type="region of interest" description="Disordered" evidence="1">
    <location>
        <begin position="15"/>
        <end position="46"/>
    </location>
</feature>
<dbReference type="Proteomes" id="UP000604046">
    <property type="component" value="Unassembled WGS sequence"/>
</dbReference>
<feature type="compositionally biased region" description="Basic residues" evidence="1">
    <location>
        <begin position="951"/>
        <end position="971"/>
    </location>
</feature>
<feature type="domain" description="Reverse transcriptase" evidence="2">
    <location>
        <begin position="440"/>
        <end position="698"/>
    </location>
</feature>
<gene>
    <name evidence="3" type="primary">jockey\pol</name>
    <name evidence="3" type="ORF">SNAT2548_LOCUS30873</name>
</gene>